<comment type="caution">
    <text evidence="12">The sequence shown here is derived from an EMBL/GenBank/DDBJ whole genome shotgun (WGS) entry which is preliminary data.</text>
</comment>
<feature type="transmembrane region" description="Helical" evidence="11">
    <location>
        <begin position="494"/>
        <end position="513"/>
    </location>
</feature>
<feature type="region of interest" description="Disordered" evidence="10">
    <location>
        <begin position="164"/>
        <end position="248"/>
    </location>
</feature>
<comment type="similarity">
    <text evidence="2">Belongs to the ATPase F chain family.</text>
</comment>
<keyword evidence="6" id="KW-0406">Ion transport</keyword>
<evidence type="ECO:0000256" key="9">
    <source>
        <dbReference type="ARBA" id="ARBA00023310"/>
    </source>
</evidence>
<name>A0AAV1PDQ8_SCOSC</name>
<reference evidence="12 13" key="1">
    <citation type="submission" date="2024-01" db="EMBL/GenBank/DDBJ databases">
        <authorList>
            <person name="Alioto T."/>
            <person name="Alioto T."/>
            <person name="Gomez Garrido J."/>
        </authorList>
    </citation>
    <scope>NUCLEOTIDE SEQUENCE [LARGE SCALE GENOMIC DNA]</scope>
</reference>
<evidence type="ECO:0000256" key="10">
    <source>
        <dbReference type="SAM" id="MobiDB-lite"/>
    </source>
</evidence>
<proteinExistence type="inferred from homology"/>
<dbReference type="Proteomes" id="UP001314229">
    <property type="component" value="Unassembled WGS sequence"/>
</dbReference>
<dbReference type="PANTHER" id="PTHR13080:SF13">
    <property type="entry name" value="ATP SYNTHASE SUBUNIT F, MITOCHONDRIAL"/>
    <property type="match status" value="1"/>
</dbReference>
<accession>A0AAV1PDQ8</accession>
<dbReference type="Pfam" id="PF10206">
    <property type="entry name" value="WRW"/>
    <property type="match status" value="1"/>
</dbReference>
<evidence type="ECO:0000313" key="13">
    <source>
        <dbReference type="Proteomes" id="UP001314229"/>
    </source>
</evidence>
<feature type="compositionally biased region" description="Low complexity" evidence="10">
    <location>
        <begin position="172"/>
        <end position="185"/>
    </location>
</feature>
<dbReference type="AlphaFoldDB" id="A0AAV1PDQ8"/>
<dbReference type="GO" id="GO:0042776">
    <property type="term" value="P:proton motive force-driven mitochondrial ATP synthesis"/>
    <property type="evidence" value="ECO:0007669"/>
    <property type="project" value="TreeGrafter"/>
</dbReference>
<keyword evidence="3" id="KW-0813">Transport</keyword>
<evidence type="ECO:0000256" key="5">
    <source>
        <dbReference type="ARBA" id="ARBA00022781"/>
    </source>
</evidence>
<evidence type="ECO:0000256" key="2">
    <source>
        <dbReference type="ARBA" id="ARBA00005895"/>
    </source>
</evidence>
<evidence type="ECO:0000256" key="4">
    <source>
        <dbReference type="ARBA" id="ARBA00022547"/>
    </source>
</evidence>
<evidence type="ECO:0000256" key="3">
    <source>
        <dbReference type="ARBA" id="ARBA00022448"/>
    </source>
</evidence>
<dbReference type="InterPro" id="IPR019344">
    <property type="entry name" value="F1F0-ATPsyn_F_prd"/>
</dbReference>
<feature type="compositionally biased region" description="Low complexity" evidence="10">
    <location>
        <begin position="67"/>
        <end position="108"/>
    </location>
</feature>
<keyword evidence="11" id="KW-1133">Transmembrane helix</keyword>
<dbReference type="GO" id="GO:0031966">
    <property type="term" value="C:mitochondrial membrane"/>
    <property type="evidence" value="ECO:0007669"/>
    <property type="project" value="UniProtKB-SubCell"/>
</dbReference>
<keyword evidence="13" id="KW-1185">Reference proteome</keyword>
<keyword evidence="7" id="KW-0496">Mitochondrion</keyword>
<dbReference type="GO" id="GO:0045259">
    <property type="term" value="C:proton-transporting ATP synthase complex"/>
    <property type="evidence" value="ECO:0007669"/>
    <property type="project" value="UniProtKB-KW"/>
</dbReference>
<evidence type="ECO:0000256" key="8">
    <source>
        <dbReference type="ARBA" id="ARBA00023136"/>
    </source>
</evidence>
<dbReference type="GO" id="GO:0046933">
    <property type="term" value="F:proton-transporting ATP synthase activity, rotational mechanism"/>
    <property type="evidence" value="ECO:0007669"/>
    <property type="project" value="TreeGrafter"/>
</dbReference>
<comment type="subcellular location">
    <subcellularLocation>
        <location evidence="1">Mitochondrion membrane</location>
    </subcellularLocation>
</comment>
<gene>
    <name evidence="12" type="ORF">FSCOSCO3_A006142</name>
</gene>
<feature type="compositionally biased region" description="Low complexity" evidence="10">
    <location>
        <begin position="117"/>
        <end position="142"/>
    </location>
</feature>
<evidence type="ECO:0000256" key="7">
    <source>
        <dbReference type="ARBA" id="ARBA00023128"/>
    </source>
</evidence>
<keyword evidence="9" id="KW-0066">ATP synthesis</keyword>
<feature type="region of interest" description="Disordered" evidence="10">
    <location>
        <begin position="282"/>
        <end position="342"/>
    </location>
</feature>
<evidence type="ECO:0000256" key="1">
    <source>
        <dbReference type="ARBA" id="ARBA00004325"/>
    </source>
</evidence>
<organism evidence="12 13">
    <name type="scientific">Scomber scombrus</name>
    <name type="common">Atlantic mackerel</name>
    <name type="synonym">Scomber vernalis</name>
    <dbReference type="NCBI Taxonomy" id="13677"/>
    <lineage>
        <taxon>Eukaryota</taxon>
        <taxon>Metazoa</taxon>
        <taxon>Chordata</taxon>
        <taxon>Craniata</taxon>
        <taxon>Vertebrata</taxon>
        <taxon>Euteleostomi</taxon>
        <taxon>Actinopterygii</taxon>
        <taxon>Neopterygii</taxon>
        <taxon>Teleostei</taxon>
        <taxon>Neoteleostei</taxon>
        <taxon>Acanthomorphata</taxon>
        <taxon>Pelagiaria</taxon>
        <taxon>Scombriformes</taxon>
        <taxon>Scombridae</taxon>
        <taxon>Scomber</taxon>
    </lineage>
</organism>
<feature type="compositionally biased region" description="Polar residues" evidence="10">
    <location>
        <begin position="215"/>
        <end position="234"/>
    </location>
</feature>
<evidence type="ECO:0000313" key="12">
    <source>
        <dbReference type="EMBL" id="CAK6969690.1"/>
    </source>
</evidence>
<evidence type="ECO:0000256" key="11">
    <source>
        <dbReference type="SAM" id="Phobius"/>
    </source>
</evidence>
<evidence type="ECO:0000256" key="6">
    <source>
        <dbReference type="ARBA" id="ARBA00023065"/>
    </source>
</evidence>
<protein>
    <submittedName>
        <fullName evidence="12">Uncharacterized protein C17orf80 isoform X2</fullName>
    </submittedName>
</protein>
<dbReference type="PANTHER" id="PTHR13080">
    <property type="entry name" value="ATP SYNTHASE F CHAIN, MITOCHONDRIAL-RELATED"/>
    <property type="match status" value="1"/>
</dbReference>
<keyword evidence="8 11" id="KW-0472">Membrane</keyword>
<dbReference type="EMBL" id="CAWUFR010000140">
    <property type="protein sequence ID" value="CAK6969690.1"/>
    <property type="molecule type" value="Genomic_DNA"/>
</dbReference>
<keyword evidence="5" id="KW-0375">Hydrogen ion transport</keyword>
<feature type="compositionally biased region" description="Polar residues" evidence="10">
    <location>
        <begin position="41"/>
        <end position="51"/>
    </location>
</feature>
<feature type="region of interest" description="Disordered" evidence="10">
    <location>
        <begin position="24"/>
        <end position="151"/>
    </location>
</feature>
<sequence>MSSEVCPFCGKTYKRLKSHLPHCKAAANPKTPPTPHDVTANPATAASQLASVLSEKKTTQTKKSTKVSDVSSVSPPSLSPTTSLKNVNTSSDSQPASSSPISTSLPPSTKKKKLKLSDQIKMANITSSTSLSPSLSPSPALSKPKKQSLRALIDAAKSNQLSKGQLEGTGISSLSPVTSPLSSVTKTNPDRDTFAHAALPSTDAKPKRASKKKVSQSLSKTNNTSASRDSTVSKSRAKGNFWEDSEGEKEDLSGNEILWKSESSSHQAKVTLQDVKTILRRPKTSGQSSGAGILGQIESSLSPVPTENRKDDISHLVTTKPLSNQLPSTSLQPKALTPAKRKKSKQASLILLQDDGSLHSKLSSPGTPLLSDHLSSQMSQATLLPPTVSLKTSHHMTSLTQFSNPPRFPLATQTLSVRVETVEKPQFEARRENARSDGAKGDLNQRCLGQVRLRELPDWLACKTPTHPRDVVQIMQRGWQWYYKRYIDVKRGSVGGLGMLLTGYCVLSYIWSYPHIKRDRWRKYH</sequence>
<keyword evidence="4" id="KW-0138">CF(0)</keyword>
<feature type="compositionally biased region" description="Polar residues" evidence="10">
    <location>
        <begin position="316"/>
        <end position="332"/>
    </location>
</feature>
<keyword evidence="11" id="KW-0812">Transmembrane</keyword>